<reference evidence="2 3" key="1">
    <citation type="submission" date="2020-08" db="EMBL/GenBank/DDBJ databases">
        <title>Genome public.</title>
        <authorList>
            <person name="Liu C."/>
            <person name="Sun Q."/>
        </authorList>
    </citation>
    <scope>NUCLEOTIDE SEQUENCE [LARGE SCALE GENOMIC DNA]</scope>
    <source>
        <strain evidence="2 3">M2</strain>
    </source>
</reference>
<organism evidence="2 3">
    <name type="scientific">Agathobaculum hominis</name>
    <dbReference type="NCBI Taxonomy" id="2763014"/>
    <lineage>
        <taxon>Bacteria</taxon>
        <taxon>Bacillati</taxon>
        <taxon>Bacillota</taxon>
        <taxon>Clostridia</taxon>
        <taxon>Eubacteriales</taxon>
        <taxon>Butyricicoccaceae</taxon>
        <taxon>Agathobaculum</taxon>
    </lineage>
</organism>
<keyword evidence="1" id="KW-0732">Signal</keyword>
<dbReference type="EMBL" id="JACOPK010000005">
    <property type="protein sequence ID" value="MBC5695709.1"/>
    <property type="molecule type" value="Genomic_DNA"/>
</dbReference>
<accession>A0ABR7GN22</accession>
<sequence>MKQRLTYALASSAACIALAAWLVPYAPMPKAEGIGQIEVLGTIQGQYSAYVTRWLDTDEVRQLLPQIKMNSIPEILGRYPEGKLTYQLETDYNGQPLYLYYYPPEFYVTCDGRWMHRLRGSEDAVQRLHEICLDACEQELADTIYW</sequence>
<evidence type="ECO:0000313" key="2">
    <source>
        <dbReference type="EMBL" id="MBC5695709.1"/>
    </source>
</evidence>
<proteinExistence type="predicted"/>
<dbReference type="PROSITE" id="PS51257">
    <property type="entry name" value="PROKAR_LIPOPROTEIN"/>
    <property type="match status" value="1"/>
</dbReference>
<evidence type="ECO:0000313" key="3">
    <source>
        <dbReference type="Proteomes" id="UP000641741"/>
    </source>
</evidence>
<name>A0ABR7GN22_9FIRM</name>
<keyword evidence="3" id="KW-1185">Reference proteome</keyword>
<feature type="chain" id="PRO_5047169902" description="DUF4830 domain-containing protein" evidence="1">
    <location>
        <begin position="20"/>
        <end position="146"/>
    </location>
</feature>
<evidence type="ECO:0000256" key="1">
    <source>
        <dbReference type="SAM" id="SignalP"/>
    </source>
</evidence>
<feature type="signal peptide" evidence="1">
    <location>
        <begin position="1"/>
        <end position="19"/>
    </location>
</feature>
<comment type="caution">
    <text evidence="2">The sequence shown here is derived from an EMBL/GenBank/DDBJ whole genome shotgun (WGS) entry which is preliminary data.</text>
</comment>
<dbReference type="RefSeq" id="WP_186969925.1">
    <property type="nucleotide sequence ID" value="NZ_JACOPK010000005.1"/>
</dbReference>
<dbReference type="Proteomes" id="UP000641741">
    <property type="component" value="Unassembled WGS sequence"/>
</dbReference>
<protein>
    <recommendedName>
        <fullName evidence="4">DUF4830 domain-containing protein</fullName>
    </recommendedName>
</protein>
<gene>
    <name evidence="2" type="ORF">H8S02_07090</name>
</gene>
<evidence type="ECO:0008006" key="4">
    <source>
        <dbReference type="Google" id="ProtNLM"/>
    </source>
</evidence>